<protein>
    <submittedName>
        <fullName evidence="1">Transcriptional regulator, BadM/Rrf2 family</fullName>
    </submittedName>
</protein>
<dbReference type="GO" id="GO:0005829">
    <property type="term" value="C:cytosol"/>
    <property type="evidence" value="ECO:0007669"/>
    <property type="project" value="TreeGrafter"/>
</dbReference>
<dbReference type="InterPro" id="IPR036388">
    <property type="entry name" value="WH-like_DNA-bd_sf"/>
</dbReference>
<sequence>MIRLTNLADYAVVLMCEMSHADGRLSAQDLSSATSIPAPTVAKILNALGRGGLLTSHRGLKGGFSLSRPADEISVADIIEAIDGPISLTHCAETGTSDCCFDDICQMRPRWQLINSAVRGALLDVKLSALAGPEDSFDLAARFEQKAKESKKTATA</sequence>
<dbReference type="NCBIfam" id="TIGR00738">
    <property type="entry name" value="rrf2_super"/>
    <property type="match status" value="1"/>
</dbReference>
<gene>
    <name evidence="1" type="ORF">SAMN04488071_0068</name>
</gene>
<dbReference type="InterPro" id="IPR000944">
    <property type="entry name" value="Tscrpt_reg_Rrf2"/>
</dbReference>
<dbReference type="GO" id="GO:0003700">
    <property type="term" value="F:DNA-binding transcription factor activity"/>
    <property type="evidence" value="ECO:0007669"/>
    <property type="project" value="TreeGrafter"/>
</dbReference>
<dbReference type="SUPFAM" id="SSF46785">
    <property type="entry name" value="Winged helix' DNA-binding domain"/>
    <property type="match status" value="1"/>
</dbReference>
<dbReference type="STRING" id="637679.GCA_001550055_00820"/>
<name>A0A1G6T0V3_9PROT</name>
<proteinExistence type="predicted"/>
<dbReference type="Proteomes" id="UP000183685">
    <property type="component" value="Unassembled WGS sequence"/>
</dbReference>
<evidence type="ECO:0000313" key="1">
    <source>
        <dbReference type="EMBL" id="SDD22649.1"/>
    </source>
</evidence>
<keyword evidence="2" id="KW-1185">Reference proteome</keyword>
<dbReference type="EMBL" id="FNAK01000001">
    <property type="protein sequence ID" value="SDD22649.1"/>
    <property type="molecule type" value="Genomic_DNA"/>
</dbReference>
<dbReference type="AlphaFoldDB" id="A0A1G6T0V3"/>
<dbReference type="Pfam" id="PF02082">
    <property type="entry name" value="Rrf2"/>
    <property type="match status" value="1"/>
</dbReference>
<reference evidence="1 2" key="1">
    <citation type="submission" date="2016-10" db="EMBL/GenBank/DDBJ databases">
        <authorList>
            <person name="de Groot N.N."/>
        </authorList>
    </citation>
    <scope>NUCLEOTIDE SEQUENCE [LARGE SCALE GENOMIC DNA]</scope>
    <source>
        <strain evidence="1 2">CGMCC 1.9109</strain>
    </source>
</reference>
<dbReference type="PROSITE" id="PS51197">
    <property type="entry name" value="HTH_RRF2_2"/>
    <property type="match status" value="1"/>
</dbReference>
<dbReference type="InterPro" id="IPR036390">
    <property type="entry name" value="WH_DNA-bd_sf"/>
</dbReference>
<accession>A0A1G6T0V3</accession>
<dbReference type="InterPro" id="IPR014290">
    <property type="entry name" value="SUF_FeS_clus_asmbl_reg"/>
</dbReference>
<dbReference type="Gene3D" id="1.10.10.10">
    <property type="entry name" value="Winged helix-like DNA-binding domain superfamily/Winged helix DNA-binding domain"/>
    <property type="match status" value="1"/>
</dbReference>
<dbReference type="RefSeq" id="WP_074519233.1">
    <property type="nucleotide sequence ID" value="NZ_FNAK01000001.1"/>
</dbReference>
<dbReference type="NCBIfam" id="TIGR02944">
    <property type="entry name" value="suf_reg_Xantho"/>
    <property type="match status" value="1"/>
</dbReference>
<evidence type="ECO:0000313" key="2">
    <source>
        <dbReference type="Proteomes" id="UP000183685"/>
    </source>
</evidence>
<dbReference type="InterPro" id="IPR030489">
    <property type="entry name" value="TR_Rrf2-type_CS"/>
</dbReference>
<organism evidence="1 2">
    <name type="scientific">Kordiimonas lacus</name>
    <dbReference type="NCBI Taxonomy" id="637679"/>
    <lineage>
        <taxon>Bacteria</taxon>
        <taxon>Pseudomonadati</taxon>
        <taxon>Pseudomonadota</taxon>
        <taxon>Alphaproteobacteria</taxon>
        <taxon>Kordiimonadales</taxon>
        <taxon>Kordiimonadaceae</taxon>
        <taxon>Kordiimonas</taxon>
    </lineage>
</organism>
<dbReference type="PROSITE" id="PS01332">
    <property type="entry name" value="HTH_RRF2_1"/>
    <property type="match status" value="1"/>
</dbReference>
<dbReference type="PANTHER" id="PTHR33221">
    <property type="entry name" value="WINGED HELIX-TURN-HELIX TRANSCRIPTIONAL REGULATOR, RRF2 FAMILY"/>
    <property type="match status" value="1"/>
</dbReference>
<dbReference type="PANTHER" id="PTHR33221:SF2">
    <property type="entry name" value="TRANSCRIPTIONAL REGULATOR"/>
    <property type="match status" value="1"/>
</dbReference>